<evidence type="ECO:0000313" key="1">
    <source>
        <dbReference type="EMBL" id="CCX33843.1"/>
    </source>
</evidence>
<evidence type="ECO:0000313" key="2">
    <source>
        <dbReference type="Proteomes" id="UP000018144"/>
    </source>
</evidence>
<protein>
    <submittedName>
        <fullName evidence="1">Uncharacterized protein</fullName>
    </submittedName>
</protein>
<keyword evidence="2" id="KW-1185">Reference proteome</keyword>
<gene>
    <name evidence="1" type="ORF">PCON_02085</name>
</gene>
<dbReference type="EMBL" id="HF936249">
    <property type="protein sequence ID" value="CCX33843.1"/>
    <property type="molecule type" value="Genomic_DNA"/>
</dbReference>
<reference evidence="1 2" key="1">
    <citation type="journal article" date="2013" name="PLoS Genet.">
        <title>The genome and development-dependent transcriptomes of Pyronema confluens: a window into fungal evolution.</title>
        <authorList>
            <person name="Traeger S."/>
            <person name="Altegoer F."/>
            <person name="Freitag M."/>
            <person name="Gabaldon T."/>
            <person name="Kempken F."/>
            <person name="Kumar A."/>
            <person name="Marcet-Houben M."/>
            <person name="Poggeler S."/>
            <person name="Stajich J.E."/>
            <person name="Nowrousian M."/>
        </authorList>
    </citation>
    <scope>NUCLEOTIDE SEQUENCE [LARGE SCALE GENOMIC DNA]</scope>
    <source>
        <strain evidence="2">CBS 100304</strain>
        <tissue evidence="1">Vegetative mycelium</tissue>
    </source>
</reference>
<dbReference type="Proteomes" id="UP000018144">
    <property type="component" value="Unassembled WGS sequence"/>
</dbReference>
<accession>U4LWK3</accession>
<sequence length="171" mass="19728">MGFPPSKIVSPSWNICATNSSRKTASSASTSPFWRGPWARPQTAWTLILPRRGWRSSMSELPRRMLSSGEEIKFEIWASLWPGVQQSTYEFIPYYCLLCCCIPEESVTNIIILFYDCCVHLLCYERIEIFFSIPYYSHLQNVLAFSSKNSSESNRLKKLKEGTVHTIVLKR</sequence>
<dbReference type="AlphaFoldDB" id="U4LWK3"/>
<name>U4LWK3_PYROM</name>
<organism evidence="1 2">
    <name type="scientific">Pyronema omphalodes (strain CBS 100304)</name>
    <name type="common">Pyronema confluens</name>
    <dbReference type="NCBI Taxonomy" id="1076935"/>
    <lineage>
        <taxon>Eukaryota</taxon>
        <taxon>Fungi</taxon>
        <taxon>Dikarya</taxon>
        <taxon>Ascomycota</taxon>
        <taxon>Pezizomycotina</taxon>
        <taxon>Pezizomycetes</taxon>
        <taxon>Pezizales</taxon>
        <taxon>Pyronemataceae</taxon>
        <taxon>Pyronema</taxon>
    </lineage>
</organism>
<proteinExistence type="predicted"/>